<dbReference type="SUPFAM" id="SSF50621">
    <property type="entry name" value="Alanine racemase C-terminal domain-like"/>
    <property type="match status" value="1"/>
</dbReference>
<keyword evidence="5 7" id="KW-0663">Pyridoxal phosphate</keyword>
<evidence type="ECO:0000256" key="1">
    <source>
        <dbReference type="ARBA" id="ARBA00000316"/>
    </source>
</evidence>
<dbReference type="HAMAP" id="MF_01201">
    <property type="entry name" value="Ala_racemase"/>
    <property type="match status" value="1"/>
</dbReference>
<feature type="modified residue" description="N6-(pyridoxal phosphate)lysine" evidence="7 8">
    <location>
        <position position="71"/>
    </location>
</feature>
<dbReference type="InterPro" id="IPR009006">
    <property type="entry name" value="Ala_racemase/Decarboxylase_C"/>
</dbReference>
<reference evidence="11 12" key="1">
    <citation type="submission" date="2018-06" db="EMBL/GenBank/DDBJ databases">
        <title>Genomic Encyclopedia of Archaeal and Bacterial Type Strains, Phase II (KMG-II): from individual species to whole genera.</title>
        <authorList>
            <person name="Goeker M."/>
        </authorList>
    </citation>
    <scope>NUCLEOTIDE SEQUENCE [LARGE SCALE GENOMIC DNA]</scope>
    <source>
        <strain evidence="11 12">DSM 22011</strain>
    </source>
</reference>
<dbReference type="GO" id="GO:0008784">
    <property type="term" value="F:alanine racemase activity"/>
    <property type="evidence" value="ECO:0007669"/>
    <property type="project" value="UniProtKB-UniRule"/>
</dbReference>
<dbReference type="SUPFAM" id="SSF51419">
    <property type="entry name" value="PLP-binding barrel"/>
    <property type="match status" value="1"/>
</dbReference>
<dbReference type="Proteomes" id="UP000249165">
    <property type="component" value="Unassembled WGS sequence"/>
</dbReference>
<evidence type="ECO:0000256" key="2">
    <source>
        <dbReference type="ARBA" id="ARBA00001933"/>
    </source>
</evidence>
<comment type="caution">
    <text evidence="11">The sequence shown here is derived from an EMBL/GenBank/DDBJ whole genome shotgun (WGS) entry which is preliminary data.</text>
</comment>
<dbReference type="CDD" id="cd00430">
    <property type="entry name" value="PLPDE_III_AR"/>
    <property type="match status" value="1"/>
</dbReference>
<dbReference type="SMART" id="SM01005">
    <property type="entry name" value="Ala_racemase_C"/>
    <property type="match status" value="1"/>
</dbReference>
<feature type="binding site" evidence="7 9">
    <location>
        <position position="166"/>
    </location>
    <ligand>
        <name>substrate</name>
    </ligand>
</feature>
<dbReference type="AlphaFoldDB" id="A0A327Y860"/>
<dbReference type="PANTHER" id="PTHR30511">
    <property type="entry name" value="ALANINE RACEMASE"/>
    <property type="match status" value="1"/>
</dbReference>
<feature type="binding site" evidence="7 9">
    <location>
        <position position="328"/>
    </location>
    <ligand>
        <name>substrate</name>
    </ligand>
</feature>
<dbReference type="GO" id="GO:0030632">
    <property type="term" value="P:D-alanine biosynthetic process"/>
    <property type="evidence" value="ECO:0007669"/>
    <property type="project" value="UniProtKB-UniRule"/>
</dbReference>
<organism evidence="11 12">
    <name type="scientific">Salipiger aestuarii</name>
    <dbReference type="NCBI Taxonomy" id="568098"/>
    <lineage>
        <taxon>Bacteria</taxon>
        <taxon>Pseudomonadati</taxon>
        <taxon>Pseudomonadota</taxon>
        <taxon>Alphaproteobacteria</taxon>
        <taxon>Rhodobacterales</taxon>
        <taxon>Roseobacteraceae</taxon>
        <taxon>Salipiger</taxon>
    </lineage>
</organism>
<comment type="pathway">
    <text evidence="7">Amino-acid biosynthesis; D-alanine biosynthesis; D-alanine from L-alanine: step 1/1.</text>
</comment>
<comment type="catalytic activity">
    <reaction evidence="1 7">
        <text>L-alanine = D-alanine</text>
        <dbReference type="Rhea" id="RHEA:20249"/>
        <dbReference type="ChEBI" id="CHEBI:57416"/>
        <dbReference type="ChEBI" id="CHEBI:57972"/>
        <dbReference type="EC" id="5.1.1.1"/>
    </reaction>
</comment>
<evidence type="ECO:0000256" key="3">
    <source>
        <dbReference type="ARBA" id="ARBA00007880"/>
    </source>
</evidence>
<dbReference type="InterPro" id="IPR001608">
    <property type="entry name" value="Ala_racemase_N"/>
</dbReference>
<evidence type="ECO:0000256" key="6">
    <source>
        <dbReference type="ARBA" id="ARBA00023235"/>
    </source>
</evidence>
<dbReference type="EMBL" id="QLMG01000015">
    <property type="protein sequence ID" value="RAK17263.1"/>
    <property type="molecule type" value="Genomic_DNA"/>
</dbReference>
<evidence type="ECO:0000256" key="9">
    <source>
        <dbReference type="PIRSR" id="PIRSR600821-52"/>
    </source>
</evidence>
<keyword evidence="12" id="KW-1185">Reference proteome</keyword>
<feature type="active site" description="Proton acceptor; specific for D-alanine" evidence="7">
    <location>
        <position position="71"/>
    </location>
</feature>
<gene>
    <name evidence="11" type="ORF">ATI53_101561</name>
</gene>
<dbReference type="Pfam" id="PF00842">
    <property type="entry name" value="Ala_racemase_C"/>
    <property type="match status" value="1"/>
</dbReference>
<evidence type="ECO:0000313" key="11">
    <source>
        <dbReference type="EMBL" id="RAK17263.1"/>
    </source>
</evidence>
<feature type="active site" description="Proton acceptor; specific for L-alanine" evidence="7">
    <location>
        <position position="280"/>
    </location>
</feature>
<dbReference type="PANTHER" id="PTHR30511:SF0">
    <property type="entry name" value="ALANINE RACEMASE, CATABOLIC-RELATED"/>
    <property type="match status" value="1"/>
</dbReference>
<dbReference type="PRINTS" id="PR00992">
    <property type="entry name" value="ALARACEMASE"/>
</dbReference>
<dbReference type="NCBIfam" id="TIGR00492">
    <property type="entry name" value="alr"/>
    <property type="match status" value="1"/>
</dbReference>
<proteinExistence type="inferred from homology"/>
<feature type="domain" description="Alanine racemase C-terminal" evidence="10">
    <location>
        <begin position="259"/>
        <end position="381"/>
    </location>
</feature>
<dbReference type="GO" id="GO:0030170">
    <property type="term" value="F:pyridoxal phosphate binding"/>
    <property type="evidence" value="ECO:0007669"/>
    <property type="project" value="UniProtKB-UniRule"/>
</dbReference>
<dbReference type="EC" id="5.1.1.1" evidence="4 7"/>
<dbReference type="UniPathway" id="UPA00042">
    <property type="reaction ID" value="UER00497"/>
</dbReference>
<comment type="function">
    <text evidence="7">Catalyzes the interconversion of L-alanine and D-alanine. May also act on other amino acids.</text>
</comment>
<name>A0A327Y860_9RHOB</name>
<evidence type="ECO:0000313" key="12">
    <source>
        <dbReference type="Proteomes" id="UP000249165"/>
    </source>
</evidence>
<accession>A0A327Y860</accession>
<dbReference type="PROSITE" id="PS00395">
    <property type="entry name" value="ALANINE_RACEMASE"/>
    <property type="match status" value="1"/>
</dbReference>
<evidence type="ECO:0000259" key="10">
    <source>
        <dbReference type="SMART" id="SM01005"/>
    </source>
</evidence>
<dbReference type="Gene3D" id="2.40.37.10">
    <property type="entry name" value="Lyase, Ornithine Decarboxylase, Chain A, domain 1"/>
    <property type="match status" value="1"/>
</dbReference>
<comment type="cofactor">
    <cofactor evidence="2 7 8">
        <name>pyridoxal 5'-phosphate</name>
        <dbReference type="ChEBI" id="CHEBI:597326"/>
    </cofactor>
</comment>
<dbReference type="Gene3D" id="3.20.20.10">
    <property type="entry name" value="Alanine racemase"/>
    <property type="match status" value="1"/>
</dbReference>
<protein>
    <recommendedName>
        <fullName evidence="4 7">Alanine racemase</fullName>
        <ecNumber evidence="4 7">5.1.1.1</ecNumber>
    </recommendedName>
</protein>
<dbReference type="InterPro" id="IPR011079">
    <property type="entry name" value="Ala_racemase_C"/>
</dbReference>
<dbReference type="GO" id="GO:0005829">
    <property type="term" value="C:cytosol"/>
    <property type="evidence" value="ECO:0007669"/>
    <property type="project" value="TreeGrafter"/>
</dbReference>
<dbReference type="Pfam" id="PF01168">
    <property type="entry name" value="Ala_racemase_N"/>
    <property type="match status" value="1"/>
</dbReference>
<keyword evidence="6 7" id="KW-0413">Isomerase</keyword>
<evidence type="ECO:0000256" key="8">
    <source>
        <dbReference type="PIRSR" id="PIRSR600821-50"/>
    </source>
</evidence>
<evidence type="ECO:0000256" key="5">
    <source>
        <dbReference type="ARBA" id="ARBA00022898"/>
    </source>
</evidence>
<dbReference type="InterPro" id="IPR000821">
    <property type="entry name" value="Ala_racemase"/>
</dbReference>
<comment type="similarity">
    <text evidence="3 7">Belongs to the alanine racemase family.</text>
</comment>
<evidence type="ECO:0000256" key="7">
    <source>
        <dbReference type="HAMAP-Rule" id="MF_01201"/>
    </source>
</evidence>
<dbReference type="InterPro" id="IPR020622">
    <property type="entry name" value="Ala_racemase_pyridoxalP-BS"/>
</dbReference>
<evidence type="ECO:0000256" key="4">
    <source>
        <dbReference type="ARBA" id="ARBA00013089"/>
    </source>
</evidence>
<dbReference type="InterPro" id="IPR029066">
    <property type="entry name" value="PLP-binding_barrel"/>
</dbReference>
<sequence length="383" mass="40432">MHAARTRCAPCPGVAVPRKAAARAFALDPAAASYSKHAMAQAQLSIDLAAIRANWRALADLSTGEAAAVVKADGYGLGVDRVAPALAAQGARRFFVALAEEGTALRRILGPGPDISILGGHMAGDADQIRDARLTPMLNSIDQMLRHVEALPGHPFGIQLDSGMNRLGMEPSEWSALRDIALAQKPRLVMSHLACADDPDHGMNAFQLRSFREMTDGIDAPRSLAATGGILLGPEYHFDVTRPGIGLYGGMPYRDALPVATLALPVIQIRDVSPGEAVGYGNGWVARVPTKVATVSAGYADGIHRALAAKGWLWSGNARCKILGRVSMDLVTADVTHLPQIPDTLDLLGPNQRIDTVADAIGTIGYEVLTGLGNRYARVYSGG</sequence>